<dbReference type="KEGG" id="vg:60330962"/>
<comment type="cofactor">
    <cofactor evidence="1">
        <name>[4Fe-4S] cluster</name>
        <dbReference type="ChEBI" id="CHEBI:49883"/>
    </cofactor>
</comment>
<feature type="region of interest" description="Disordered" evidence="11">
    <location>
        <begin position="94"/>
        <end position="113"/>
    </location>
</feature>
<evidence type="ECO:0000256" key="6">
    <source>
        <dbReference type="ARBA" id="ARBA00023014"/>
    </source>
</evidence>
<keyword evidence="4" id="KW-0479">Metal-binding</keyword>
<dbReference type="GO" id="GO:0051539">
    <property type="term" value="F:4 iron, 4 sulfur cluster binding"/>
    <property type="evidence" value="ECO:0007669"/>
    <property type="project" value="UniProtKB-KW"/>
</dbReference>
<dbReference type="HAMAP" id="MF_01479">
    <property type="entry name" value="WhiB"/>
    <property type="match status" value="1"/>
</dbReference>
<dbReference type="GO" id="GO:0003677">
    <property type="term" value="F:DNA binding"/>
    <property type="evidence" value="ECO:0007669"/>
    <property type="project" value="UniProtKB-KW"/>
</dbReference>
<evidence type="ECO:0000256" key="2">
    <source>
        <dbReference type="ARBA" id="ARBA00006597"/>
    </source>
</evidence>
<protein>
    <submittedName>
        <fullName evidence="13">WhiB family transcription factor</fullName>
    </submittedName>
</protein>
<keyword evidence="8" id="KW-0238">DNA-binding</keyword>
<feature type="compositionally biased region" description="Basic and acidic residues" evidence="11">
    <location>
        <begin position="94"/>
        <end position="106"/>
    </location>
</feature>
<evidence type="ECO:0000256" key="4">
    <source>
        <dbReference type="ARBA" id="ARBA00022723"/>
    </source>
</evidence>
<evidence type="ECO:0000256" key="11">
    <source>
        <dbReference type="SAM" id="MobiDB-lite"/>
    </source>
</evidence>
<comment type="similarity">
    <text evidence="2">Belongs to the WhiB family.</text>
</comment>
<evidence type="ECO:0000256" key="10">
    <source>
        <dbReference type="ARBA" id="ARBA00023163"/>
    </source>
</evidence>
<dbReference type="GO" id="GO:0047134">
    <property type="term" value="F:protein-disulfide reductase [NAD(P)H] activity"/>
    <property type="evidence" value="ECO:0007669"/>
    <property type="project" value="TreeGrafter"/>
</dbReference>
<sequence length="113" mass="12652">MTLIDLSFMPAAAVEDKHAWRDLARCAEVDPEVFFPEKGKSAKPAKRICSRCEVRVECLEFALANRENYGVFGGCRSGNGGLCSKRSMVRIRWHEQREQAHPRAGADDPVDDS</sequence>
<feature type="domain" description="4Fe-4S Wbl-type" evidence="12">
    <location>
        <begin position="25"/>
        <end position="82"/>
    </location>
</feature>
<dbReference type="PANTHER" id="PTHR38839">
    <property type="entry name" value="TRANSCRIPTIONAL REGULATOR WHID-RELATED"/>
    <property type="match status" value="1"/>
</dbReference>
<reference evidence="13 14" key="1">
    <citation type="submission" date="2018-07" db="EMBL/GenBank/DDBJ databases">
        <authorList>
            <person name="Hartzog G.A."/>
            <person name="Garlena R.A."/>
            <person name="Russell D.A."/>
            <person name="Pope W.H."/>
            <person name="Jacobs-Sera D."/>
            <person name="Hatfull G.F."/>
        </authorList>
    </citation>
    <scope>NUCLEOTIDE SEQUENCE [LARGE SCALE GENOMIC DNA]</scope>
</reference>
<dbReference type="EMBL" id="MH590596">
    <property type="protein sequence ID" value="AXH69480.1"/>
    <property type="molecule type" value="Genomic_DNA"/>
</dbReference>
<evidence type="ECO:0000256" key="5">
    <source>
        <dbReference type="ARBA" id="ARBA00023004"/>
    </source>
</evidence>
<proteinExistence type="inferred from homology"/>
<dbReference type="GO" id="GO:0046872">
    <property type="term" value="F:metal ion binding"/>
    <property type="evidence" value="ECO:0007669"/>
    <property type="project" value="UniProtKB-KW"/>
</dbReference>
<name>A0A345MFZ9_9CAUD</name>
<accession>A0A345MFZ9</accession>
<keyword evidence="3" id="KW-0004">4Fe-4S</keyword>
<keyword evidence="10" id="KW-0804">Transcription</keyword>
<dbReference type="Pfam" id="PF02467">
    <property type="entry name" value="Whib"/>
    <property type="match status" value="1"/>
</dbReference>
<dbReference type="InterPro" id="IPR003482">
    <property type="entry name" value="Whib"/>
</dbReference>
<dbReference type="PROSITE" id="PS51674">
    <property type="entry name" value="4FE4S_WBL"/>
    <property type="match status" value="1"/>
</dbReference>
<keyword evidence="6" id="KW-0411">Iron-sulfur</keyword>
<evidence type="ECO:0000313" key="13">
    <source>
        <dbReference type="EMBL" id="AXH69480.1"/>
    </source>
</evidence>
<evidence type="ECO:0000256" key="3">
    <source>
        <dbReference type="ARBA" id="ARBA00022485"/>
    </source>
</evidence>
<dbReference type="PANTHER" id="PTHR38839:SF4">
    <property type="entry name" value="TRANSCRIPTIONAL REGULATOR WHIB"/>
    <property type="match status" value="1"/>
</dbReference>
<evidence type="ECO:0000256" key="9">
    <source>
        <dbReference type="ARBA" id="ARBA00023157"/>
    </source>
</evidence>
<evidence type="ECO:0000256" key="8">
    <source>
        <dbReference type="ARBA" id="ARBA00023125"/>
    </source>
</evidence>
<dbReference type="Proteomes" id="UP000259261">
    <property type="component" value="Segment"/>
</dbReference>
<dbReference type="GeneID" id="60330962"/>
<dbReference type="InterPro" id="IPR034768">
    <property type="entry name" value="4FE4S_WBL"/>
</dbReference>
<evidence type="ECO:0000256" key="7">
    <source>
        <dbReference type="ARBA" id="ARBA00023015"/>
    </source>
</evidence>
<keyword evidence="7" id="KW-0805">Transcription regulation</keyword>
<gene>
    <name evidence="13" type="primary">55</name>
    <name evidence="13" type="ORF">SEA_MANTRA_55</name>
</gene>
<dbReference type="RefSeq" id="YP_009959419.1">
    <property type="nucleotide sequence ID" value="NC_051680.1"/>
</dbReference>
<evidence type="ECO:0000256" key="1">
    <source>
        <dbReference type="ARBA" id="ARBA00001966"/>
    </source>
</evidence>
<dbReference type="GO" id="GO:0045892">
    <property type="term" value="P:negative regulation of DNA-templated transcription"/>
    <property type="evidence" value="ECO:0007669"/>
    <property type="project" value="TreeGrafter"/>
</dbReference>
<keyword evidence="14" id="KW-1185">Reference proteome</keyword>
<keyword evidence="9" id="KW-1015">Disulfide bond</keyword>
<organism evidence="13 14">
    <name type="scientific">Mycobacterium phage Mantra</name>
    <dbReference type="NCBI Taxonomy" id="2283297"/>
    <lineage>
        <taxon>Viruses</taxon>
        <taxon>Duplodnaviria</taxon>
        <taxon>Heunggongvirae</taxon>
        <taxon>Uroviricota</taxon>
        <taxon>Caudoviricetes</taxon>
        <taxon>Gracegardnervirinae</taxon>
        <taxon>Cheoctovirus</taxon>
        <taxon>Cheoctovirus mantra</taxon>
    </lineage>
</organism>
<keyword evidence="5" id="KW-0408">Iron</keyword>
<evidence type="ECO:0000259" key="12">
    <source>
        <dbReference type="PROSITE" id="PS51674"/>
    </source>
</evidence>
<evidence type="ECO:0000313" key="14">
    <source>
        <dbReference type="Proteomes" id="UP000259261"/>
    </source>
</evidence>